<name>A0A1R2CFQ4_9CILI</name>
<evidence type="ECO:0000313" key="2">
    <source>
        <dbReference type="Proteomes" id="UP000187209"/>
    </source>
</evidence>
<accession>A0A1R2CFQ4</accession>
<proteinExistence type="predicted"/>
<reference evidence="1 2" key="1">
    <citation type="submission" date="2016-11" db="EMBL/GenBank/DDBJ databases">
        <title>The macronuclear genome of Stentor coeruleus: a giant cell with tiny introns.</title>
        <authorList>
            <person name="Slabodnick M."/>
            <person name="Ruby J.G."/>
            <person name="Reiff S.B."/>
            <person name="Swart E.C."/>
            <person name="Gosai S."/>
            <person name="Prabakaran S."/>
            <person name="Witkowska E."/>
            <person name="Larue G.E."/>
            <person name="Fisher S."/>
            <person name="Freeman R.M."/>
            <person name="Gunawardena J."/>
            <person name="Chu W."/>
            <person name="Stover N.A."/>
            <person name="Gregory B.D."/>
            <person name="Nowacki M."/>
            <person name="Derisi J."/>
            <person name="Roy S.W."/>
            <person name="Marshall W.F."/>
            <person name="Sood P."/>
        </authorList>
    </citation>
    <scope>NUCLEOTIDE SEQUENCE [LARGE SCALE GENOMIC DNA]</scope>
    <source>
        <strain evidence="1">WM001</strain>
    </source>
</reference>
<protein>
    <submittedName>
        <fullName evidence="1">Uncharacterized protein</fullName>
    </submittedName>
</protein>
<dbReference type="Proteomes" id="UP000187209">
    <property type="component" value="Unassembled WGS sequence"/>
</dbReference>
<organism evidence="1 2">
    <name type="scientific">Stentor coeruleus</name>
    <dbReference type="NCBI Taxonomy" id="5963"/>
    <lineage>
        <taxon>Eukaryota</taxon>
        <taxon>Sar</taxon>
        <taxon>Alveolata</taxon>
        <taxon>Ciliophora</taxon>
        <taxon>Postciliodesmatophora</taxon>
        <taxon>Heterotrichea</taxon>
        <taxon>Heterotrichida</taxon>
        <taxon>Stentoridae</taxon>
        <taxon>Stentor</taxon>
    </lineage>
</organism>
<gene>
    <name evidence="1" type="ORF">SteCoe_10517</name>
</gene>
<dbReference type="AlphaFoldDB" id="A0A1R2CFQ4"/>
<sequence length="123" mass="14031">MEVQPARSNTIKSPIRTKRTSKIIPRTLESTTSNLINKVKSSGHPSIRLHLTARSPDIPSCPTEQDFEYKPLIRKAIFKDLMKDPISPIKNRKFTVPSMSENDFQDINQLIRIIDNKKGKICS</sequence>
<evidence type="ECO:0000313" key="1">
    <source>
        <dbReference type="EMBL" id="OMJ87770.1"/>
    </source>
</evidence>
<dbReference type="EMBL" id="MPUH01000169">
    <property type="protein sequence ID" value="OMJ87770.1"/>
    <property type="molecule type" value="Genomic_DNA"/>
</dbReference>
<keyword evidence="2" id="KW-1185">Reference proteome</keyword>
<comment type="caution">
    <text evidence="1">The sequence shown here is derived from an EMBL/GenBank/DDBJ whole genome shotgun (WGS) entry which is preliminary data.</text>
</comment>